<evidence type="ECO:0000256" key="2">
    <source>
        <dbReference type="ARBA" id="ARBA00005609"/>
    </source>
</evidence>
<dbReference type="InterPro" id="IPR037446">
    <property type="entry name" value="His_Pase_VIP1"/>
</dbReference>
<evidence type="ECO:0000256" key="4">
    <source>
        <dbReference type="ARBA" id="ARBA00022553"/>
    </source>
</evidence>
<dbReference type="InterPro" id="IPR029033">
    <property type="entry name" value="His_PPase_superfam"/>
</dbReference>
<dbReference type="GO" id="GO:0006020">
    <property type="term" value="P:inositol metabolic process"/>
    <property type="evidence" value="ECO:0007669"/>
    <property type="project" value="TreeGrafter"/>
</dbReference>
<feature type="domain" description="VIP1 N-terminal" evidence="13">
    <location>
        <begin position="44"/>
        <end position="133"/>
    </location>
</feature>
<evidence type="ECO:0000256" key="1">
    <source>
        <dbReference type="ARBA" id="ARBA00004514"/>
    </source>
</evidence>
<comment type="catalytic activity">
    <reaction evidence="9">
        <text>5-diphospho-1D-myo-inositol 1,2,3,4,6-pentakisphosphate + ATP + H(+) = 1,5-bis(diphospho)-1D-myo-inositol 2,3,4,6-tetrakisphosphate + ADP</text>
        <dbReference type="Rhea" id="RHEA:10276"/>
        <dbReference type="ChEBI" id="CHEBI:15378"/>
        <dbReference type="ChEBI" id="CHEBI:30616"/>
        <dbReference type="ChEBI" id="CHEBI:58628"/>
        <dbReference type="ChEBI" id="CHEBI:77983"/>
        <dbReference type="ChEBI" id="CHEBI:456216"/>
        <dbReference type="EC" id="2.7.4.24"/>
    </reaction>
    <physiologicalReaction direction="left-to-right" evidence="9">
        <dbReference type="Rhea" id="RHEA:10277"/>
    </physiologicalReaction>
</comment>
<sequence length="1164" mass="131851">MSEAPRFFVGPEDAEINPGNYRHFFHHADEDEEEEDESPPERQIVVGICSMAKKSKSKPMKEILERISLFKYITVVVFEEDIILNEPVENWPLCDCLISFHSKGFPLDKAVAYAKLRNPFVINDLNMQYLIQDRREVYSILQAEGILLPRYAILNRDPNNPKECNLIEGEDHVEVNGEVFQKPFVEKPVSAEDHNVYIYYPTSAGGGSQRLFRKIGSRSSVYSPESNVRKTGSYIYEEFMPTDGTDVKVYTVGPDYAHAEARKSPALDGKVERDSEGKEVRYPVILNAREKLIAWKVCLAFKQTVCGFDLLRANGQSYVCDVNGFSFVKNSMKYYDDCAKILGNIVMRELAPQFHIPWSIPLEAEDIPIVPTTSGTMMELRCVIAVIRHGDRTPKQKMKMEVRHQKFFDLFEKCDGYKSGKLKLKKPKQLQEVLDIARQLLMELGQNNDSEIEENKSKLEQLKTVLEMYGHFSGINRKVQLTYLPHGCPKTSSEEEDSRREEPSLLLVLKWGGELTPAGRVQAEELGRAFRCMYPGGQGDYAGFPGCGLLRLHSTYRHDLKIYASDEGRVQMTAAAFAKGLLALEGELTPILVQMVKSANMNGLLDSDSDSLSSCQQRVKARLHEILQKDRDFTAEDYEKLTPSGSISLIKSMHLIKNPVKTCDKVYSLIQSLTSQIRHRMEDPKSSDIQLYHSETLELMLRRWSKLEKDFKTKNGRYDISKIPDIYDCIKYDVQHNGSLKLENTMELYRLSKALADIVIPQEYGITKAEKLEIAKGYCTPLVRKIRSDLQRTQDDDTVNKLHPVYSRGVLSPERHVRTRLYFTSESHVHSLLSILRYGALCDESKDEQWKRAMDYLNVVNELNYMTQIVIMLYEDPNKDLSSEERFHVELHFSPGAKGCEEDKNLPSGYGYRPASRENEGRRSFKIDSDDEPHTSKKDEVDRAVILFKPMVSEPIHIHRKSPLPRSRKMATNEVVSENANYLRTPRTLVEQKQNPTVGSHCAGLFSTSVLGGSSSAPNLQDYARTHRKKLTSSGCIDGFELYSMVPSICPLETLHNALSLKQVDEFLASIASPSSEVPWKTPEISSSTSRSSPVMRRKVSLNTYTPAKILPTPPATVKSTKASSKPATSGPSSAIVPNTSSRKKGVTSKTEVHEHKKNTAKKK</sequence>
<dbReference type="GO" id="GO:0005829">
    <property type="term" value="C:cytosol"/>
    <property type="evidence" value="ECO:0007669"/>
    <property type="project" value="UniProtKB-SubCell"/>
</dbReference>
<keyword evidence="4" id="KW-0597">Phosphoprotein</keyword>
<protein>
    <recommendedName>
        <fullName evidence="11">Inositol hexakisphosphate and diphosphoinositol-pentakisphosphate kinase</fullName>
        <ecNumber evidence="11">2.7.4.24</ecNumber>
    </recommendedName>
</protein>
<evidence type="ECO:0000313" key="15">
    <source>
        <dbReference type="Proteomes" id="UP000694540"/>
    </source>
</evidence>
<reference evidence="14" key="2">
    <citation type="submission" date="2025-09" db="UniProtKB">
        <authorList>
            <consortium name="Ensembl"/>
        </authorList>
    </citation>
    <scope>IDENTIFICATION</scope>
</reference>
<dbReference type="Ensembl" id="ENSCWAT00000030947.1">
    <property type="protein sequence ID" value="ENSCWAP00000028551.1"/>
    <property type="gene ID" value="ENSCWAG00000021464.1"/>
</dbReference>
<comment type="subcellular location">
    <subcellularLocation>
        <location evidence="1 11">Cytoplasm</location>
        <location evidence="1 11">Cytosol</location>
    </subcellularLocation>
</comment>
<keyword evidence="6 11" id="KW-0547">Nucleotide-binding</keyword>
<comment type="similarity">
    <text evidence="2 11">Belongs to the histidine acid phosphatase family. VIP1 subfamily.</text>
</comment>
<dbReference type="InterPro" id="IPR000560">
    <property type="entry name" value="His_Pase_clade-2"/>
</dbReference>
<evidence type="ECO:0000313" key="14">
    <source>
        <dbReference type="Ensembl" id="ENSCWAP00000028551.1"/>
    </source>
</evidence>
<evidence type="ECO:0000256" key="7">
    <source>
        <dbReference type="ARBA" id="ARBA00022777"/>
    </source>
</evidence>
<dbReference type="Proteomes" id="UP000694540">
    <property type="component" value="Unplaced"/>
</dbReference>
<gene>
    <name evidence="14" type="primary">PPIP5K2</name>
</gene>
<accession>A0A8C3YUF4</accession>
<dbReference type="GO" id="GO:0032958">
    <property type="term" value="P:inositol phosphate biosynthetic process"/>
    <property type="evidence" value="ECO:0007669"/>
    <property type="project" value="TreeGrafter"/>
</dbReference>
<dbReference type="Gene3D" id="3.40.50.1240">
    <property type="entry name" value="Phosphoglycerate mutase-like"/>
    <property type="match status" value="1"/>
</dbReference>
<evidence type="ECO:0000256" key="3">
    <source>
        <dbReference type="ARBA" id="ARBA00022490"/>
    </source>
</evidence>
<dbReference type="PANTHER" id="PTHR12750:SF10">
    <property type="entry name" value="INOSITOL HEXAKISPHOSPHATE AND DIPHOSPHOINOSITOL-PENTAKISPHOSPHATE KINASE 2"/>
    <property type="match status" value="1"/>
</dbReference>
<dbReference type="GeneTree" id="ENSGT00390000009048"/>
<feature type="compositionally biased region" description="Low complexity" evidence="12">
    <location>
        <begin position="1116"/>
        <end position="1130"/>
    </location>
</feature>
<dbReference type="SUPFAM" id="SSF56059">
    <property type="entry name" value="Glutathione synthetase ATP-binding domain-like"/>
    <property type="match status" value="1"/>
</dbReference>
<feature type="region of interest" description="Disordered" evidence="12">
    <location>
        <begin position="1077"/>
        <end position="1164"/>
    </location>
</feature>
<reference evidence="14" key="1">
    <citation type="submission" date="2025-08" db="UniProtKB">
        <authorList>
            <consortium name="Ensembl"/>
        </authorList>
    </citation>
    <scope>IDENTIFICATION</scope>
</reference>
<evidence type="ECO:0000256" key="12">
    <source>
        <dbReference type="SAM" id="MobiDB-lite"/>
    </source>
</evidence>
<keyword evidence="15" id="KW-1185">Reference proteome</keyword>
<evidence type="ECO:0000256" key="6">
    <source>
        <dbReference type="ARBA" id="ARBA00022741"/>
    </source>
</evidence>
<comment type="catalytic activity">
    <reaction evidence="10">
        <text>1D-myo-inositol hexakisphosphate + ATP = 1-diphospho-1D-myo-inositol 2,3,4,5,6-pentakisphosphate + ADP</text>
        <dbReference type="Rhea" id="RHEA:37459"/>
        <dbReference type="ChEBI" id="CHEBI:30616"/>
        <dbReference type="ChEBI" id="CHEBI:58130"/>
        <dbReference type="ChEBI" id="CHEBI:74946"/>
        <dbReference type="ChEBI" id="CHEBI:456216"/>
        <dbReference type="EC" id="2.7.4.24"/>
    </reaction>
    <physiologicalReaction direction="left-to-right" evidence="10">
        <dbReference type="Rhea" id="RHEA:37460"/>
    </physiologicalReaction>
</comment>
<keyword evidence="5 11" id="KW-0808">Transferase</keyword>
<keyword evidence="8 11" id="KW-0067">ATP-binding</keyword>
<dbReference type="Pfam" id="PF18086">
    <property type="entry name" value="PPIP5K2_N"/>
    <property type="match status" value="1"/>
</dbReference>
<dbReference type="CDD" id="cd07061">
    <property type="entry name" value="HP_HAP_like"/>
    <property type="match status" value="1"/>
</dbReference>
<organism evidence="14 15">
    <name type="scientific">Catagonus wagneri</name>
    <name type="common">Chacoan peccary</name>
    <dbReference type="NCBI Taxonomy" id="51154"/>
    <lineage>
        <taxon>Eukaryota</taxon>
        <taxon>Metazoa</taxon>
        <taxon>Chordata</taxon>
        <taxon>Craniata</taxon>
        <taxon>Vertebrata</taxon>
        <taxon>Euteleostomi</taxon>
        <taxon>Mammalia</taxon>
        <taxon>Eutheria</taxon>
        <taxon>Laurasiatheria</taxon>
        <taxon>Artiodactyla</taxon>
        <taxon>Suina</taxon>
        <taxon>Tayassuidae</taxon>
        <taxon>Catagonus</taxon>
    </lineage>
</organism>
<dbReference type="FunFam" id="3.40.50.1240:FF:000013">
    <property type="entry name" value="Inositol hexakisphosphate and diphosphoinositol-pentakisphosphate kinase"/>
    <property type="match status" value="1"/>
</dbReference>
<evidence type="ECO:0000256" key="5">
    <source>
        <dbReference type="ARBA" id="ARBA00022679"/>
    </source>
</evidence>
<feature type="compositionally biased region" description="Polar residues" evidence="12">
    <location>
        <begin position="1131"/>
        <end position="1141"/>
    </location>
</feature>
<dbReference type="GO" id="GO:0033857">
    <property type="term" value="F:5-diphosphoinositol pentakisphosphate 1-kinase activity"/>
    <property type="evidence" value="ECO:0007669"/>
    <property type="project" value="TreeGrafter"/>
</dbReference>
<dbReference type="EC" id="2.7.4.24" evidence="11"/>
<keyword evidence="7 11" id="KW-0418">Kinase</keyword>
<dbReference type="PANTHER" id="PTHR12750">
    <property type="entry name" value="DIPHOSPHOINOSITOL PENTAKISPHOSPHATE KINASE"/>
    <property type="match status" value="1"/>
</dbReference>
<evidence type="ECO:0000259" key="13">
    <source>
        <dbReference type="Pfam" id="PF18086"/>
    </source>
</evidence>
<dbReference type="Gene3D" id="3.40.50.11950">
    <property type="match status" value="1"/>
</dbReference>
<dbReference type="PROSITE" id="PS00616">
    <property type="entry name" value="HIS_ACID_PHOSPHAT_1"/>
    <property type="match status" value="1"/>
</dbReference>
<dbReference type="GO" id="GO:0000828">
    <property type="term" value="F:inositol hexakisphosphate kinase activity"/>
    <property type="evidence" value="ECO:0007669"/>
    <property type="project" value="UniProtKB-ARBA"/>
</dbReference>
<dbReference type="FunFam" id="3.40.50.11950:FF:000003">
    <property type="entry name" value="Inositol hexakisphosphate and diphosphoinositol-pentakisphosphate kinase"/>
    <property type="match status" value="1"/>
</dbReference>
<dbReference type="Gene3D" id="3.30.470.20">
    <property type="entry name" value="ATP-grasp fold, B domain"/>
    <property type="match status" value="1"/>
</dbReference>
<evidence type="ECO:0000256" key="10">
    <source>
        <dbReference type="ARBA" id="ARBA00034629"/>
    </source>
</evidence>
<feature type="region of interest" description="Disordered" evidence="12">
    <location>
        <begin position="898"/>
        <end position="940"/>
    </location>
</feature>
<evidence type="ECO:0000256" key="11">
    <source>
        <dbReference type="RuleBase" id="RU365032"/>
    </source>
</evidence>
<dbReference type="FunFam" id="3.40.50.11950:FF:000001">
    <property type="entry name" value="Inositol hexakisphosphate and diphosphoinositol-pentakisphosphate kinase"/>
    <property type="match status" value="1"/>
</dbReference>
<proteinExistence type="inferred from homology"/>
<comment type="function">
    <text evidence="11">Bifunctional inositol kinase that acts in concert with the IP6K kinases to synthesize the diphosphate group-containing inositol pyrophosphates diphosphoinositol pentakisphosphate, PP-InsP5, and bis-diphosphoinositol tetrakisphosphate, (PP)2-InsP4. PP-InsP5 and (PP)2-InsP4, also respectively called InsP7 and InsP8, may regulate a variety of cellular processes, including apoptosis, vesicle trafficking, cytoskeletal dynamics, and exocytosis. Phosphorylates inositol hexakisphosphate (InsP6).</text>
</comment>
<name>A0A8C3YUF4_9CETA</name>
<dbReference type="Pfam" id="PF00328">
    <property type="entry name" value="His_Phos_2"/>
    <property type="match status" value="1"/>
</dbReference>
<dbReference type="SUPFAM" id="SSF53254">
    <property type="entry name" value="Phosphoglycerate mutase-like"/>
    <property type="match status" value="1"/>
</dbReference>
<dbReference type="InterPro" id="IPR033379">
    <property type="entry name" value="Acid_Pase_AS"/>
</dbReference>
<evidence type="ECO:0000256" key="8">
    <source>
        <dbReference type="ARBA" id="ARBA00022840"/>
    </source>
</evidence>
<dbReference type="InterPro" id="IPR040557">
    <property type="entry name" value="VIP1_N"/>
</dbReference>
<keyword evidence="3 11" id="KW-0963">Cytoplasm</keyword>
<dbReference type="FunFam" id="3.30.470.20:FF:000003">
    <property type="entry name" value="Inositol hexakisphosphate and diphosphoinositol-pentakisphosphate kinase"/>
    <property type="match status" value="1"/>
</dbReference>
<feature type="compositionally biased region" description="Basic and acidic residues" evidence="12">
    <location>
        <begin position="915"/>
        <end position="940"/>
    </location>
</feature>
<evidence type="ECO:0000256" key="9">
    <source>
        <dbReference type="ARBA" id="ARBA00033696"/>
    </source>
</evidence>
<dbReference type="GO" id="GO:0005524">
    <property type="term" value="F:ATP binding"/>
    <property type="evidence" value="ECO:0007669"/>
    <property type="project" value="UniProtKB-KW"/>
</dbReference>
<dbReference type="AlphaFoldDB" id="A0A8C3YUF4"/>